<dbReference type="GeneID" id="18504160"/>
<keyword evidence="3" id="KW-1185">Reference proteome</keyword>
<protein>
    <submittedName>
        <fullName evidence="2">Uncharacterized protein</fullName>
    </submittedName>
</protein>
<dbReference type="EMBL" id="KF669658">
    <property type="protein sequence ID" value="AGY48089.1"/>
    <property type="molecule type" value="Genomic_DNA"/>
</dbReference>
<dbReference type="KEGG" id="vg:18504160"/>
<evidence type="ECO:0000313" key="2">
    <source>
        <dbReference type="EMBL" id="AGY48089.1"/>
    </source>
</evidence>
<reference evidence="2 3" key="1">
    <citation type="journal article" date="2013" name="Genome Announc.">
        <title>Complete Genome of Acinetobacter baumannii N4-Like Podophage Presley.</title>
        <authorList>
            <person name="Farmer N.G."/>
            <person name="Wood T.L."/>
            <person name="Chamakura K.R."/>
            <person name="Kuty Everett G.F."/>
        </authorList>
    </citation>
    <scope>NUCLEOTIDE SEQUENCE [LARGE SCALE GENOMIC DNA]</scope>
</reference>
<gene>
    <name evidence="2" type="ORF">Presley_22</name>
</gene>
<proteinExistence type="predicted"/>
<evidence type="ECO:0000256" key="1">
    <source>
        <dbReference type="SAM" id="MobiDB-lite"/>
    </source>
</evidence>
<name>U5PW04_9CAUD</name>
<dbReference type="RefSeq" id="YP_009007590.1">
    <property type="nucleotide sequence ID" value="NC_023581.1"/>
</dbReference>
<feature type="region of interest" description="Disordered" evidence="1">
    <location>
        <begin position="111"/>
        <end position="131"/>
    </location>
</feature>
<evidence type="ECO:0000313" key="3">
    <source>
        <dbReference type="Proteomes" id="UP000017656"/>
    </source>
</evidence>
<accession>U5PW04</accession>
<dbReference type="Proteomes" id="UP000017656">
    <property type="component" value="Segment"/>
</dbReference>
<sequence length="131" mass="15309">MSEQVTNVCGYILLPEGKYKFNQVAKLLEELGFPTHLCDEVKGLVNHNFWKQITYISYSVANDRVHIQTLPIQQEWKEKIPFTSRGNLYIYADNYEQIIARGNLIGIKPPPYKDPKKYSRDFETRAKQLGR</sequence>
<organism evidence="2 3">
    <name type="scientific">Acinetobacter phage Presley</name>
    <dbReference type="NCBI Taxonomy" id="1406780"/>
    <lineage>
        <taxon>Viruses</taxon>
        <taxon>Duplodnaviria</taxon>
        <taxon>Heunggongvirae</taxon>
        <taxon>Uroviricota</taxon>
        <taxon>Caudoviricetes</taxon>
        <taxon>Schitoviridae</taxon>
        <taxon>Presleyvirus</taxon>
        <taxon>Presleyvirus presley</taxon>
    </lineage>
</organism>